<dbReference type="Pfam" id="PF17743">
    <property type="entry name" value="DUF5580"/>
    <property type="match status" value="1"/>
</dbReference>
<dbReference type="InterPro" id="IPR040774">
    <property type="entry name" value="DUF5580"/>
</dbReference>
<proteinExistence type="predicted"/>
<organism evidence="2 3">
    <name type="scientific">Astyanax mexicanus</name>
    <name type="common">Blind cave fish</name>
    <name type="synonym">Astyanax fasciatus mexicanus</name>
    <dbReference type="NCBI Taxonomy" id="7994"/>
    <lineage>
        <taxon>Eukaryota</taxon>
        <taxon>Metazoa</taxon>
        <taxon>Chordata</taxon>
        <taxon>Craniata</taxon>
        <taxon>Vertebrata</taxon>
        <taxon>Euteleostomi</taxon>
        <taxon>Actinopterygii</taxon>
        <taxon>Neopterygii</taxon>
        <taxon>Teleostei</taxon>
        <taxon>Ostariophysi</taxon>
        <taxon>Characiformes</taxon>
        <taxon>Characoidei</taxon>
        <taxon>Acestrorhamphidae</taxon>
        <taxon>Acestrorhamphinae</taxon>
        <taxon>Astyanax</taxon>
    </lineage>
</organism>
<dbReference type="Proteomes" id="UP000752171">
    <property type="component" value="Unassembled WGS sequence"/>
</dbReference>
<dbReference type="EMBL" id="JAICCE010000013">
    <property type="protein sequence ID" value="KAG9269339.1"/>
    <property type="molecule type" value="Genomic_DNA"/>
</dbReference>
<sequence length="223" mass="25326">MQTKPHITEQIRFLYPEDSLLLALSEELKDLELHSLERIEKDIRTALDTSRRGTIHQSELTYLFLRWKVPLRLPTLASLMKTFSSSTHPEQVLYKELLQFIQKLIQNQELRGGDSEMTVDQTGTSGSTSRSYKDAALANLPADFHKQPPVDSAMSQLIGSLKNLLACHPEGLTLNQTRRFCPQLLNQDVLKDYPSVRHLLQSMPKVVRLEGIGVQTRVLLALP</sequence>
<dbReference type="PANTHER" id="PTHR34830">
    <property type="entry name" value="SIMILAR TO HYPOTHETICAL PROTEIN MGC34837"/>
    <property type="match status" value="1"/>
</dbReference>
<dbReference type="InterPro" id="IPR048316">
    <property type="entry name" value="DUF5580_N"/>
</dbReference>
<feature type="domain" description="DUF5580" evidence="1">
    <location>
        <begin position="18"/>
        <end position="106"/>
    </location>
</feature>
<dbReference type="AlphaFoldDB" id="A0A8T2LD43"/>
<protein>
    <recommendedName>
        <fullName evidence="1">DUF5580 domain-containing protein</fullName>
    </recommendedName>
</protein>
<reference evidence="2 3" key="1">
    <citation type="submission" date="2021-07" db="EMBL/GenBank/DDBJ databases">
        <authorList>
            <person name="Imarazene B."/>
            <person name="Zahm M."/>
            <person name="Klopp C."/>
            <person name="Cabau C."/>
            <person name="Beille S."/>
            <person name="Jouanno E."/>
            <person name="Castinel A."/>
            <person name="Lluch J."/>
            <person name="Gil L."/>
            <person name="Kuchtly C."/>
            <person name="Lopez Roques C."/>
            <person name="Donnadieu C."/>
            <person name="Parrinello H."/>
            <person name="Journot L."/>
            <person name="Du K."/>
            <person name="Schartl M."/>
            <person name="Retaux S."/>
            <person name="Guiguen Y."/>
        </authorList>
    </citation>
    <scope>NUCLEOTIDE SEQUENCE [LARGE SCALE GENOMIC DNA]</scope>
    <source>
        <strain evidence="2">Pach_M1</strain>
        <tissue evidence="2">Testis</tissue>
    </source>
</reference>
<gene>
    <name evidence="2" type="ORF">AMEX_G16363</name>
</gene>
<dbReference type="PANTHER" id="PTHR34830:SF1">
    <property type="entry name" value="GENE 12695-RELATED"/>
    <property type="match status" value="1"/>
</dbReference>
<evidence type="ECO:0000313" key="3">
    <source>
        <dbReference type="Proteomes" id="UP000752171"/>
    </source>
</evidence>
<name>A0A8T2LD43_ASTMX</name>
<evidence type="ECO:0000259" key="1">
    <source>
        <dbReference type="Pfam" id="PF17743"/>
    </source>
</evidence>
<accession>A0A8T2LD43</accession>
<evidence type="ECO:0000313" key="2">
    <source>
        <dbReference type="EMBL" id="KAG9269339.1"/>
    </source>
</evidence>
<comment type="caution">
    <text evidence="2">The sequence shown here is derived from an EMBL/GenBank/DDBJ whole genome shotgun (WGS) entry which is preliminary data.</text>
</comment>